<evidence type="ECO:0000256" key="3">
    <source>
        <dbReference type="ARBA" id="ARBA00023163"/>
    </source>
</evidence>
<dbReference type="Gene3D" id="1.10.260.40">
    <property type="entry name" value="lambda repressor-like DNA-binding domains"/>
    <property type="match status" value="1"/>
</dbReference>
<protein>
    <submittedName>
        <fullName evidence="6">DNA-binding LacI/PurR family transcriptional regulator</fullName>
    </submittedName>
</protein>
<evidence type="ECO:0000256" key="4">
    <source>
        <dbReference type="SAM" id="MobiDB-lite"/>
    </source>
</evidence>
<evidence type="ECO:0000313" key="6">
    <source>
        <dbReference type="EMBL" id="PJJ71076.1"/>
    </source>
</evidence>
<dbReference type="GO" id="GO:0000976">
    <property type="term" value="F:transcription cis-regulatory region binding"/>
    <property type="evidence" value="ECO:0007669"/>
    <property type="project" value="TreeGrafter"/>
</dbReference>
<dbReference type="SUPFAM" id="SSF53822">
    <property type="entry name" value="Periplasmic binding protein-like I"/>
    <property type="match status" value="1"/>
</dbReference>
<name>A0A2M9CGM8_9MICO</name>
<dbReference type="SMART" id="SM00354">
    <property type="entry name" value="HTH_LACI"/>
    <property type="match status" value="1"/>
</dbReference>
<dbReference type="Pfam" id="PF00356">
    <property type="entry name" value="LacI"/>
    <property type="match status" value="1"/>
</dbReference>
<dbReference type="InterPro" id="IPR000843">
    <property type="entry name" value="HTH_LacI"/>
</dbReference>
<sequence>MATIFDVARLAGVSHQTVSRVVNGLPNVRPATRQRVEDAIRQLRYRPSETARALVTRRSRTLGVITTGSPDYGPSSTLLGLNQAAREARYNVIISSMLEADRVSMRTSVDQLLAQSVEAIVLIAAHIEALEAIQSIDLGVPLVAVDSSSRAGFHSVAIDQFEGARLATEHLIALGHRAIVHVAGPTTSMDAAERIRGWRSALGSAGLVVREPLQGDWSPRSGFEAGAAIAAEGWATAVFSANDQMALGLMRALALRGLRVPDDLAIVGFDDIPEAAYLTPPLTTVRQDFRALGADVMARVLALLGDDTPDGAAHTLPVLVVRESSVPSKSTDADGSPAVVDVPAPAP</sequence>
<dbReference type="GO" id="GO:0003700">
    <property type="term" value="F:DNA-binding transcription factor activity"/>
    <property type="evidence" value="ECO:0007669"/>
    <property type="project" value="TreeGrafter"/>
</dbReference>
<dbReference type="PRINTS" id="PR00036">
    <property type="entry name" value="HTHLACI"/>
</dbReference>
<dbReference type="Pfam" id="PF13377">
    <property type="entry name" value="Peripla_BP_3"/>
    <property type="match status" value="1"/>
</dbReference>
<dbReference type="InterPro" id="IPR046335">
    <property type="entry name" value="LacI/GalR-like_sensor"/>
</dbReference>
<evidence type="ECO:0000256" key="1">
    <source>
        <dbReference type="ARBA" id="ARBA00023015"/>
    </source>
</evidence>
<dbReference type="CDD" id="cd01392">
    <property type="entry name" value="HTH_LacI"/>
    <property type="match status" value="1"/>
</dbReference>
<feature type="compositionally biased region" description="Low complexity" evidence="4">
    <location>
        <begin position="333"/>
        <end position="347"/>
    </location>
</feature>
<feature type="region of interest" description="Disordered" evidence="4">
    <location>
        <begin position="325"/>
        <end position="347"/>
    </location>
</feature>
<dbReference type="Proteomes" id="UP000228758">
    <property type="component" value="Unassembled WGS sequence"/>
</dbReference>
<keyword evidence="1" id="KW-0805">Transcription regulation</keyword>
<accession>A0A2M9CGM8</accession>
<dbReference type="Gene3D" id="3.40.50.2300">
    <property type="match status" value="2"/>
</dbReference>
<dbReference type="RefSeq" id="WP_245866460.1">
    <property type="nucleotide sequence ID" value="NZ_PGFF01000001.1"/>
</dbReference>
<organism evidence="6 7">
    <name type="scientific">Diaminobutyricimonas aerilata</name>
    <dbReference type="NCBI Taxonomy" id="1162967"/>
    <lineage>
        <taxon>Bacteria</taxon>
        <taxon>Bacillati</taxon>
        <taxon>Actinomycetota</taxon>
        <taxon>Actinomycetes</taxon>
        <taxon>Micrococcales</taxon>
        <taxon>Microbacteriaceae</taxon>
        <taxon>Diaminobutyricimonas</taxon>
    </lineage>
</organism>
<proteinExistence type="predicted"/>
<evidence type="ECO:0000259" key="5">
    <source>
        <dbReference type="PROSITE" id="PS50932"/>
    </source>
</evidence>
<keyword evidence="2 6" id="KW-0238">DNA-binding</keyword>
<dbReference type="EMBL" id="PGFF01000001">
    <property type="protein sequence ID" value="PJJ71076.1"/>
    <property type="molecule type" value="Genomic_DNA"/>
</dbReference>
<feature type="domain" description="HTH lacI-type" evidence="5">
    <location>
        <begin position="2"/>
        <end position="56"/>
    </location>
</feature>
<dbReference type="PROSITE" id="PS00356">
    <property type="entry name" value="HTH_LACI_1"/>
    <property type="match status" value="1"/>
</dbReference>
<dbReference type="InterPro" id="IPR010982">
    <property type="entry name" value="Lambda_DNA-bd_dom_sf"/>
</dbReference>
<dbReference type="SUPFAM" id="SSF47413">
    <property type="entry name" value="lambda repressor-like DNA-binding domains"/>
    <property type="match status" value="1"/>
</dbReference>
<dbReference type="PANTHER" id="PTHR30146">
    <property type="entry name" value="LACI-RELATED TRANSCRIPTIONAL REPRESSOR"/>
    <property type="match status" value="1"/>
</dbReference>
<dbReference type="CDD" id="cd01574">
    <property type="entry name" value="PBP1_LacI"/>
    <property type="match status" value="1"/>
</dbReference>
<dbReference type="AlphaFoldDB" id="A0A2M9CGM8"/>
<evidence type="ECO:0000313" key="7">
    <source>
        <dbReference type="Proteomes" id="UP000228758"/>
    </source>
</evidence>
<dbReference type="InterPro" id="IPR028082">
    <property type="entry name" value="Peripla_BP_I"/>
</dbReference>
<reference evidence="6 7" key="1">
    <citation type="submission" date="2017-11" db="EMBL/GenBank/DDBJ databases">
        <title>Genomic Encyclopedia of Archaeal and Bacterial Type Strains, Phase II (KMG-II): From Individual Species to Whole Genera.</title>
        <authorList>
            <person name="Goeker M."/>
        </authorList>
    </citation>
    <scope>NUCLEOTIDE SEQUENCE [LARGE SCALE GENOMIC DNA]</scope>
    <source>
        <strain evidence="6 7">DSM 27393</strain>
    </source>
</reference>
<keyword evidence="7" id="KW-1185">Reference proteome</keyword>
<gene>
    <name evidence="6" type="ORF">CLV46_0613</name>
</gene>
<keyword evidence="3" id="KW-0804">Transcription</keyword>
<dbReference type="PROSITE" id="PS50932">
    <property type="entry name" value="HTH_LACI_2"/>
    <property type="match status" value="1"/>
</dbReference>
<dbReference type="PANTHER" id="PTHR30146:SF153">
    <property type="entry name" value="LACTOSE OPERON REPRESSOR"/>
    <property type="match status" value="1"/>
</dbReference>
<evidence type="ECO:0000256" key="2">
    <source>
        <dbReference type="ARBA" id="ARBA00023125"/>
    </source>
</evidence>
<comment type="caution">
    <text evidence="6">The sequence shown here is derived from an EMBL/GenBank/DDBJ whole genome shotgun (WGS) entry which is preliminary data.</text>
</comment>